<dbReference type="GO" id="GO:0034354">
    <property type="term" value="P:'de novo' NAD+ biosynthetic process from L-tryptophan"/>
    <property type="evidence" value="ECO:0007669"/>
    <property type="project" value="UniProtKB-UniRule"/>
</dbReference>
<evidence type="ECO:0000256" key="4">
    <source>
        <dbReference type="SAM" id="MobiDB-lite"/>
    </source>
</evidence>
<comment type="function">
    <text evidence="3">Catalyzes the hydrolysis of N-formyl-L-kynurenine to L-kynurenine, the second step in the kynurenine pathway of tryptophan degradation. Kynurenine may be further oxidized to nicotinic acid, NAD(H) and NADP(H). Required for elimination of toxic metabolites.</text>
</comment>
<comment type="caution">
    <text evidence="5">The sequence shown here is derived from an EMBL/GenBank/DDBJ whole genome shotgun (WGS) entry which is preliminary data.</text>
</comment>
<dbReference type="SUPFAM" id="SSF53474">
    <property type="entry name" value="alpha/beta-Hydrolases"/>
    <property type="match status" value="1"/>
</dbReference>
<feature type="short sequence motif" description="HGGXW" evidence="3">
    <location>
        <begin position="55"/>
        <end position="59"/>
    </location>
</feature>
<keyword evidence="6" id="KW-1185">Reference proteome</keyword>
<feature type="compositionally biased region" description="Low complexity" evidence="4">
    <location>
        <begin position="171"/>
        <end position="182"/>
    </location>
</feature>
<evidence type="ECO:0000256" key="3">
    <source>
        <dbReference type="HAMAP-Rule" id="MF_03014"/>
    </source>
</evidence>
<feature type="active site" evidence="3">
    <location>
        <position position="262"/>
    </location>
</feature>
<dbReference type="InterPro" id="IPR027519">
    <property type="entry name" value="KFase_ver/fungi-typ"/>
</dbReference>
<dbReference type="AlphaFoldDB" id="A0A507AKR3"/>
<evidence type="ECO:0000256" key="2">
    <source>
        <dbReference type="ARBA" id="ARBA00023079"/>
    </source>
</evidence>
<sequence>MADTLRYTEHAYGTDNFLQTLGIWEFPDDACSPVAATAAADSTDEGDKYWFIYIHGGAWRDPLCLTLPTINRLLSLDSPIPQSRIAGFATINYRLSSHPDFPQDPERVPAYDLRHAHHPDHIHDVRAALAYLRRLDVGVDSGTYVLTGHSCGAALAFQVLMGNDALRTTTTTAATTSPSSAPGRQQPDDGVPLPAAIVGVEGLYDLDGINERCGGALQSISEGAYGPDKALWRALAPGLWRGYREAFGDVVRLAVVAQSPDDELVDMGECDTMERALRESGVRTLAFRDLRGKHDEVREDGRHIARVLGKTLEELDRLQK</sequence>
<dbReference type="InterPro" id="IPR050300">
    <property type="entry name" value="GDXG_lipolytic_enzyme"/>
</dbReference>
<comment type="catalytic activity">
    <reaction evidence="3">
        <text>N-formyl-L-kynurenine + H2O = L-kynurenine + formate + H(+)</text>
        <dbReference type="Rhea" id="RHEA:13009"/>
        <dbReference type="ChEBI" id="CHEBI:15377"/>
        <dbReference type="ChEBI" id="CHEBI:15378"/>
        <dbReference type="ChEBI" id="CHEBI:15740"/>
        <dbReference type="ChEBI" id="CHEBI:57959"/>
        <dbReference type="ChEBI" id="CHEBI:58629"/>
        <dbReference type="EC" id="3.5.1.9"/>
    </reaction>
</comment>
<accession>A0A507AKR3</accession>
<dbReference type="PANTHER" id="PTHR48081:SF33">
    <property type="entry name" value="KYNURENINE FORMAMIDASE"/>
    <property type="match status" value="1"/>
</dbReference>
<comment type="subunit">
    <text evidence="3">Homodimer.</text>
</comment>
<feature type="active site" description="Nucleophile" evidence="3">
    <location>
        <position position="150"/>
    </location>
</feature>
<dbReference type="EMBL" id="SKBQ01000099">
    <property type="protein sequence ID" value="TPX06946.1"/>
    <property type="molecule type" value="Genomic_DNA"/>
</dbReference>
<evidence type="ECO:0000256" key="1">
    <source>
        <dbReference type="ARBA" id="ARBA00022801"/>
    </source>
</evidence>
<evidence type="ECO:0000313" key="5">
    <source>
        <dbReference type="EMBL" id="TPX06946.1"/>
    </source>
</evidence>
<feature type="region of interest" description="Disordered" evidence="4">
    <location>
        <begin position="171"/>
        <end position="190"/>
    </location>
</feature>
<keyword evidence="1 3" id="KW-0378">Hydrolase</keyword>
<dbReference type="GO" id="GO:0004061">
    <property type="term" value="F:arylformamidase activity"/>
    <property type="evidence" value="ECO:0007669"/>
    <property type="project" value="UniProtKB-UniRule"/>
</dbReference>
<dbReference type="OrthoDB" id="420264at2759"/>
<dbReference type="InParanoid" id="A0A507AKR3"/>
<dbReference type="EC" id="3.5.1.9" evidence="3"/>
<gene>
    <name evidence="5" type="ORF">E0L32_011170</name>
</gene>
<reference evidence="5 6" key="1">
    <citation type="submission" date="2019-06" db="EMBL/GenBank/DDBJ databases">
        <title>Draft genome sequence of the filamentous fungus Phialemoniopsis curvata isolated from diesel fuel.</title>
        <authorList>
            <person name="Varaljay V.A."/>
            <person name="Lyon W.J."/>
            <person name="Crouch A.L."/>
            <person name="Drake C.E."/>
            <person name="Hollomon J.M."/>
            <person name="Nadeau L.J."/>
            <person name="Nunn H.S."/>
            <person name="Stevenson B.S."/>
            <person name="Bojanowski C.L."/>
            <person name="Crookes-Goodson W.J."/>
        </authorList>
    </citation>
    <scope>NUCLEOTIDE SEQUENCE [LARGE SCALE GENOMIC DNA]</scope>
    <source>
        <strain evidence="5 6">D216</strain>
    </source>
</reference>
<comment type="domain">
    <text evidence="3">The main chain amide nitrogen atoms of the second glycine and its adjacent residue in the HGGXW motif define the oxyanion hole, and stabilize the oxyanion that forms during the nucleophilic attack by the catalytic serine during substrate cleavage.</text>
</comment>
<dbReference type="InterPro" id="IPR029058">
    <property type="entry name" value="AB_hydrolase_fold"/>
</dbReference>
<keyword evidence="2 3" id="KW-0823">Tryptophan catabolism</keyword>
<organism evidence="5 6">
    <name type="scientific">Thyridium curvatum</name>
    <dbReference type="NCBI Taxonomy" id="1093900"/>
    <lineage>
        <taxon>Eukaryota</taxon>
        <taxon>Fungi</taxon>
        <taxon>Dikarya</taxon>
        <taxon>Ascomycota</taxon>
        <taxon>Pezizomycotina</taxon>
        <taxon>Sordariomycetes</taxon>
        <taxon>Sordariomycetidae</taxon>
        <taxon>Thyridiales</taxon>
        <taxon>Thyridiaceae</taxon>
        <taxon>Thyridium</taxon>
    </lineage>
</organism>
<dbReference type="GO" id="GO:0019441">
    <property type="term" value="P:L-tryptophan catabolic process to kynurenine"/>
    <property type="evidence" value="ECO:0007669"/>
    <property type="project" value="UniProtKB-UniRule"/>
</dbReference>
<dbReference type="UniPathway" id="UPA00333">
    <property type="reaction ID" value="UER00454"/>
</dbReference>
<dbReference type="Proteomes" id="UP000319257">
    <property type="component" value="Unassembled WGS sequence"/>
</dbReference>
<comment type="pathway">
    <text evidence="3">Amino-acid degradation; L-tryptophan degradation via kynurenine pathway; L-kynurenine from L-tryptophan: step 2/2.</text>
</comment>
<comment type="similarity">
    <text evidence="3">Belongs to the kynurenine formamidase family.</text>
</comment>
<protein>
    <recommendedName>
        <fullName evidence="3">Kynurenine formamidase</fullName>
        <shortName evidence="3">KFA</shortName>
        <shortName evidence="3">KFase</shortName>
        <ecNumber evidence="3">3.5.1.9</ecNumber>
    </recommendedName>
    <alternativeName>
        <fullName evidence="3">Arylformamidase</fullName>
    </alternativeName>
    <alternativeName>
        <fullName evidence="3">N-formylkynurenine formamidase</fullName>
        <shortName evidence="3">FKF</shortName>
    </alternativeName>
</protein>
<dbReference type="PANTHER" id="PTHR48081">
    <property type="entry name" value="AB HYDROLASE SUPERFAMILY PROTEIN C4A8.06C"/>
    <property type="match status" value="1"/>
</dbReference>
<feature type="active site" evidence="3">
    <location>
        <position position="294"/>
    </location>
</feature>
<dbReference type="Gene3D" id="3.40.50.1820">
    <property type="entry name" value="alpha/beta hydrolase"/>
    <property type="match status" value="1"/>
</dbReference>
<dbReference type="RefSeq" id="XP_030988657.1">
    <property type="nucleotide sequence ID" value="XM_031133869.1"/>
</dbReference>
<proteinExistence type="inferred from homology"/>
<dbReference type="GeneID" id="41978617"/>
<evidence type="ECO:0000313" key="6">
    <source>
        <dbReference type="Proteomes" id="UP000319257"/>
    </source>
</evidence>
<name>A0A507AKR3_9PEZI</name>
<dbReference type="STRING" id="1093900.A0A507AKR3"/>
<dbReference type="HAMAP" id="MF_03014">
    <property type="entry name" value="KFase"/>
    <property type="match status" value="1"/>
</dbReference>